<sequence>MLVKLNENSVNALSLVAIQGANALLPLLAFPYLFGVLEQGAFARLVVAEALAFYVLTVCLYSFDISGVQVIVDAKEEREVEAKFFFNIFAARVGLLIFSSVFLVGGGYLFWGADVLLVVIWLFFVLGMILQSNYYFQAVENNWLLATFVVSSRVTAVLAVYVFVHKGTDVFLASIILAGSFLVSGGAVFGVLLTRFGLSEFKRIRGDVVVSLLWSGRHLFLGNLSVTLFRGANVLILAGVSNSAAVAVYALSEKIIKSTQALARPLNQLFLPKVVKAWASLSERERNNAFAFRLVWKNTYAQVLLMVFFLPVFIFLLYFCWVLGVIPGFSEKVFFLIVLMSPAVIFGVANSMFGAVGLSLIGGQTYFAYSVSIIGVCAFLISLVMSYLLSDTGAAMTFVLAEALLLFAFLCKYRGKPRHG</sequence>
<keyword evidence="3 6" id="KW-0812">Transmembrane</keyword>
<evidence type="ECO:0000256" key="3">
    <source>
        <dbReference type="ARBA" id="ARBA00022692"/>
    </source>
</evidence>
<evidence type="ECO:0000256" key="5">
    <source>
        <dbReference type="ARBA" id="ARBA00023136"/>
    </source>
</evidence>
<feature type="transmembrane region" description="Helical" evidence="6">
    <location>
        <begin position="12"/>
        <end position="35"/>
    </location>
</feature>
<evidence type="ECO:0000256" key="1">
    <source>
        <dbReference type="ARBA" id="ARBA00004651"/>
    </source>
</evidence>
<dbReference type="Proteomes" id="UP000000653">
    <property type="component" value="Chromosome"/>
</dbReference>
<feature type="transmembrane region" description="Helical" evidence="6">
    <location>
        <begin position="394"/>
        <end position="411"/>
    </location>
</feature>
<dbReference type="InterPro" id="IPR002797">
    <property type="entry name" value="Polysacc_synth"/>
</dbReference>
<feature type="transmembrane region" description="Helical" evidence="6">
    <location>
        <begin position="109"/>
        <end position="130"/>
    </location>
</feature>
<evidence type="ECO:0000256" key="2">
    <source>
        <dbReference type="ARBA" id="ARBA00022475"/>
    </source>
</evidence>
<keyword evidence="2" id="KW-1003">Cell membrane</keyword>
<dbReference type="AlphaFoldDB" id="A0A0H2ZDD2"/>
<name>A0A0H2ZDD2_PSEAB</name>
<feature type="transmembrane region" description="Helical" evidence="6">
    <location>
        <begin position="142"/>
        <end position="164"/>
    </location>
</feature>
<feature type="transmembrane region" description="Helical" evidence="6">
    <location>
        <begin position="84"/>
        <end position="103"/>
    </location>
</feature>
<dbReference type="RefSeq" id="WP_003138474.1">
    <property type="nucleotide sequence ID" value="NC_008463.1"/>
</dbReference>
<gene>
    <name evidence="7" type="primary">orfE</name>
    <name evidence="7" type="ordered locus">PA14_23390</name>
</gene>
<dbReference type="Pfam" id="PF01943">
    <property type="entry name" value="Polysacc_synt"/>
    <property type="match status" value="1"/>
</dbReference>
<organism evidence="7 8">
    <name type="scientific">Pseudomonas aeruginosa (strain UCBPP-PA14)</name>
    <dbReference type="NCBI Taxonomy" id="208963"/>
    <lineage>
        <taxon>Bacteria</taxon>
        <taxon>Pseudomonadati</taxon>
        <taxon>Pseudomonadota</taxon>
        <taxon>Gammaproteobacteria</taxon>
        <taxon>Pseudomonadales</taxon>
        <taxon>Pseudomonadaceae</taxon>
        <taxon>Pseudomonas</taxon>
    </lineage>
</organism>
<dbReference type="HOGENOM" id="CLU_022017_0_2_6"/>
<dbReference type="InterPro" id="IPR050833">
    <property type="entry name" value="Poly_Biosynth_Transport"/>
</dbReference>
<feature type="transmembrane region" description="Helical" evidence="6">
    <location>
        <begin position="333"/>
        <end position="354"/>
    </location>
</feature>
<keyword evidence="4 6" id="KW-1133">Transmembrane helix</keyword>
<evidence type="ECO:0000256" key="6">
    <source>
        <dbReference type="SAM" id="Phobius"/>
    </source>
</evidence>
<reference evidence="7 8" key="1">
    <citation type="journal article" date="2006" name="Genome Biol.">
        <title>Genomic analysis reveals that Pseudomonas aeruginosa virulence is combinatorial.</title>
        <authorList>
            <person name="Lee D.G."/>
            <person name="Urbach J.M."/>
            <person name="Wu G."/>
            <person name="Liberati N.T."/>
            <person name="Feinbaum R.L."/>
            <person name="Miyata S."/>
            <person name="Diggins L.T."/>
            <person name="He J."/>
            <person name="Saucier M."/>
            <person name="Deziel E."/>
            <person name="Friedman L."/>
            <person name="Li L."/>
            <person name="Grills G."/>
            <person name="Montgomery K."/>
            <person name="Kucherlapati R."/>
            <person name="Rahme L.G."/>
            <person name="Ausubel F.M."/>
        </authorList>
    </citation>
    <scope>NUCLEOTIDE SEQUENCE [LARGE SCALE GENOMIC DNA]</scope>
    <source>
        <strain evidence="7 8">UCBPP-PA14</strain>
    </source>
</reference>
<accession>A0A0H2ZDD2</accession>
<evidence type="ECO:0000313" key="7">
    <source>
        <dbReference type="EMBL" id="ABJ12381.1"/>
    </source>
</evidence>
<proteinExistence type="predicted"/>
<dbReference type="GO" id="GO:0005886">
    <property type="term" value="C:plasma membrane"/>
    <property type="evidence" value="ECO:0007669"/>
    <property type="project" value="UniProtKB-SubCell"/>
</dbReference>
<comment type="subcellular location">
    <subcellularLocation>
        <location evidence="1">Cell membrane</location>
        <topology evidence="1">Multi-pass membrane protein</topology>
    </subcellularLocation>
</comment>
<feature type="transmembrane region" description="Helical" evidence="6">
    <location>
        <begin position="41"/>
        <end position="63"/>
    </location>
</feature>
<dbReference type="EMBL" id="CP000438">
    <property type="protein sequence ID" value="ABJ12381.1"/>
    <property type="molecule type" value="Genomic_DNA"/>
</dbReference>
<feature type="transmembrane region" description="Helical" evidence="6">
    <location>
        <begin position="303"/>
        <end position="327"/>
    </location>
</feature>
<dbReference type="PANTHER" id="PTHR30250">
    <property type="entry name" value="PST FAMILY PREDICTED COLANIC ACID TRANSPORTER"/>
    <property type="match status" value="1"/>
</dbReference>
<keyword evidence="5 6" id="KW-0472">Membrane</keyword>
<dbReference type="BioCyc" id="PAER208963:G1G74-1948-MONOMER"/>
<feature type="transmembrane region" description="Helical" evidence="6">
    <location>
        <begin position="366"/>
        <end position="388"/>
    </location>
</feature>
<dbReference type="PANTHER" id="PTHR30250:SF11">
    <property type="entry name" value="O-ANTIGEN TRANSPORTER-RELATED"/>
    <property type="match status" value="1"/>
</dbReference>
<feature type="transmembrane region" description="Helical" evidence="6">
    <location>
        <begin position="170"/>
        <end position="196"/>
    </location>
</feature>
<protein>
    <submittedName>
        <fullName evidence="7">Putative polysaccharide biosynthesis protein</fullName>
    </submittedName>
</protein>
<evidence type="ECO:0000313" key="8">
    <source>
        <dbReference type="Proteomes" id="UP000000653"/>
    </source>
</evidence>
<dbReference type="KEGG" id="pau:PA14_23390"/>
<evidence type="ECO:0000256" key="4">
    <source>
        <dbReference type="ARBA" id="ARBA00022989"/>
    </source>
</evidence>